<reference evidence="1 2" key="2">
    <citation type="journal article" date="2013" name="Genome Announc.">
        <title>Draft Genome Sequences of Porphyromonas crevioricanis JCM 15906T and Porphyromonas cansulci JCM 13913T Isolated from a Canine Oral Cavity.</title>
        <authorList>
            <person name="Sakamoto M."/>
            <person name="Tanaka N."/>
            <person name="Shiwa Y."/>
            <person name="Yoshikawa H."/>
            <person name="Ohkuma M."/>
        </authorList>
    </citation>
    <scope>NUCLEOTIDE SEQUENCE [LARGE SCALE GENOMIC DNA]</scope>
    <source>
        <strain evidence="1 2">JCM 15906</strain>
    </source>
</reference>
<name>T1DU99_9PORP</name>
<reference evidence="2" key="1">
    <citation type="journal article" date="2013" name="Genome">
        <title>Draft Genome Sequences of Porphyromonas crevioricanis JCM 15906T and Porphyromonas cansulci JCM 13913T Isolated from a Canine Oral Cavity.</title>
        <authorList>
            <person name="Sakamoto M."/>
            <person name="Tanaka N."/>
            <person name="Shiwa Y."/>
            <person name="Yoshikawa H."/>
            <person name="Ohkuma M."/>
        </authorList>
    </citation>
    <scope>NUCLEOTIDE SEQUENCE [LARGE SCALE GENOMIC DNA]</scope>
    <source>
        <strain evidence="2">JCM 15906</strain>
    </source>
</reference>
<evidence type="ECO:0000313" key="1">
    <source>
        <dbReference type="EMBL" id="GAD06374.1"/>
    </source>
</evidence>
<dbReference type="Proteomes" id="UP000018031">
    <property type="component" value="Unassembled WGS sequence"/>
</dbReference>
<comment type="caution">
    <text evidence="1">The sequence shown here is derived from an EMBL/GenBank/DDBJ whole genome shotgun (WGS) entry which is preliminary data.</text>
</comment>
<dbReference type="EMBL" id="BAOU01000076">
    <property type="protein sequence ID" value="GAD06374.1"/>
    <property type="molecule type" value="Genomic_DNA"/>
</dbReference>
<proteinExistence type="predicted"/>
<dbReference type="AlphaFoldDB" id="T1DU99"/>
<organism evidence="1 2">
    <name type="scientific">Porphyromonas crevioricanis JCM 15906</name>
    <dbReference type="NCBI Taxonomy" id="1305617"/>
    <lineage>
        <taxon>Bacteria</taxon>
        <taxon>Pseudomonadati</taxon>
        <taxon>Bacteroidota</taxon>
        <taxon>Bacteroidia</taxon>
        <taxon>Bacteroidales</taxon>
        <taxon>Porphyromonadaceae</taxon>
        <taxon>Porphyromonas</taxon>
    </lineage>
</organism>
<gene>
    <name evidence="1" type="ORF">PORCRE_2107</name>
</gene>
<evidence type="ECO:0000313" key="2">
    <source>
        <dbReference type="Proteomes" id="UP000018031"/>
    </source>
</evidence>
<sequence length="54" mass="6293">MHDRYVATIAKVKKRGKDKLSVEKSPQIPIQMERGELQFNWKLSIPCNSVFFSL</sequence>
<accession>T1DU99</accession>
<protein>
    <submittedName>
        <fullName evidence="1">Uncharacterized protein</fullName>
    </submittedName>
</protein>